<dbReference type="EMBL" id="JPKZ01000517">
    <property type="protein sequence ID" value="KHN86825.1"/>
    <property type="molecule type" value="Genomic_DNA"/>
</dbReference>
<accession>A0A0B2W0X0</accession>
<name>A0A0B2W0X0_TOXCA</name>
<proteinExistence type="predicted"/>
<gene>
    <name evidence="1" type="ORF">Tcan_07827</name>
</gene>
<keyword evidence="2" id="KW-1185">Reference proteome</keyword>
<evidence type="ECO:0000313" key="2">
    <source>
        <dbReference type="Proteomes" id="UP000031036"/>
    </source>
</evidence>
<protein>
    <submittedName>
        <fullName evidence="1">Uncharacterized protein</fullName>
    </submittedName>
</protein>
<reference evidence="1 2" key="1">
    <citation type="submission" date="2014-11" db="EMBL/GenBank/DDBJ databases">
        <title>Genetic blueprint of the zoonotic pathogen Toxocara canis.</title>
        <authorList>
            <person name="Zhu X.-Q."/>
            <person name="Korhonen P.K."/>
            <person name="Cai H."/>
            <person name="Young N.D."/>
            <person name="Nejsum P."/>
            <person name="von Samson-Himmelstjerna G."/>
            <person name="Boag P.R."/>
            <person name="Tan P."/>
            <person name="Li Q."/>
            <person name="Min J."/>
            <person name="Yang Y."/>
            <person name="Wang X."/>
            <person name="Fang X."/>
            <person name="Hall R.S."/>
            <person name="Hofmann A."/>
            <person name="Sternberg P.W."/>
            <person name="Jex A.R."/>
            <person name="Gasser R.B."/>
        </authorList>
    </citation>
    <scope>NUCLEOTIDE SEQUENCE [LARGE SCALE GENOMIC DNA]</scope>
    <source>
        <strain evidence="1">PN_DK_2014</strain>
    </source>
</reference>
<comment type="caution">
    <text evidence="1">The sequence shown here is derived from an EMBL/GenBank/DDBJ whole genome shotgun (WGS) entry which is preliminary data.</text>
</comment>
<dbReference type="AlphaFoldDB" id="A0A0B2W0X0"/>
<evidence type="ECO:0000313" key="1">
    <source>
        <dbReference type="EMBL" id="KHN86825.1"/>
    </source>
</evidence>
<sequence length="163" mass="18784">MCSSSIRTFAAMCGASQPAGQQGQAGIQAQQEAATRQELFRTCRRTLVPIEKDFERGLHIRKLRLGPTCRYKILKPQFEDSKYRYSKLISRQFYSPIYSSRTVPNAIIAVQGENCAYSSREDNPQCILHPRRNRRNCKVIKTVTEDSKEGKTMVKNYSEKERR</sequence>
<dbReference type="OrthoDB" id="10520555at2759"/>
<organism evidence="1 2">
    <name type="scientific">Toxocara canis</name>
    <name type="common">Canine roundworm</name>
    <dbReference type="NCBI Taxonomy" id="6265"/>
    <lineage>
        <taxon>Eukaryota</taxon>
        <taxon>Metazoa</taxon>
        <taxon>Ecdysozoa</taxon>
        <taxon>Nematoda</taxon>
        <taxon>Chromadorea</taxon>
        <taxon>Rhabditida</taxon>
        <taxon>Spirurina</taxon>
        <taxon>Ascaridomorpha</taxon>
        <taxon>Ascaridoidea</taxon>
        <taxon>Toxocaridae</taxon>
        <taxon>Toxocara</taxon>
    </lineage>
</organism>
<dbReference type="Proteomes" id="UP000031036">
    <property type="component" value="Unassembled WGS sequence"/>
</dbReference>